<keyword evidence="2" id="KW-1185">Reference proteome</keyword>
<organism evidence="1 2">
    <name type="scientific">Moumouvirus australiensis</name>
    <dbReference type="NCBI Taxonomy" id="2109587"/>
    <lineage>
        <taxon>Viruses</taxon>
        <taxon>Varidnaviria</taxon>
        <taxon>Bamfordvirae</taxon>
        <taxon>Nucleocytoviricota</taxon>
        <taxon>Megaviricetes</taxon>
        <taxon>Imitervirales</taxon>
        <taxon>Mimiviridae</taxon>
        <taxon>Megamimivirinae</taxon>
        <taxon>Moumouvirus</taxon>
        <taxon>Moumouvirus australiense</taxon>
    </lineage>
</organism>
<accession>A0A2P1EMP9</accession>
<dbReference type="EMBL" id="MG807320">
    <property type="protein sequence ID" value="AVL95174.1"/>
    <property type="molecule type" value="Genomic_DNA"/>
</dbReference>
<gene>
    <name evidence="1" type="ORF">mc_787</name>
</gene>
<reference evidence="2" key="1">
    <citation type="submission" date="2018-01" db="EMBL/GenBank/DDBJ databases">
        <title>Testimony of 'menage a trois' revealed by the proteome of Megavirus virophage.</title>
        <authorList>
            <person name="Jeudy S."/>
            <person name="Bertaux L."/>
            <person name="Alempic J.-M."/>
            <person name="Lartigue A."/>
            <person name="Legendre M."/>
            <person name="Philippe N."/>
            <person name="Beucher L."/>
            <person name="Biondi E."/>
            <person name="Juul S."/>
            <person name="Turner D."/>
            <person name="Coute Y."/>
            <person name="Claverie J.-M."/>
            <person name="Abergel C."/>
        </authorList>
    </citation>
    <scope>NUCLEOTIDE SEQUENCE [LARGE SCALE GENOMIC DNA]</scope>
</reference>
<proteinExistence type="predicted"/>
<dbReference type="Proteomes" id="UP000289600">
    <property type="component" value="Segment"/>
</dbReference>
<evidence type="ECO:0000313" key="1">
    <source>
        <dbReference type="EMBL" id="AVL95174.1"/>
    </source>
</evidence>
<sequence length="142" mass="16660">MCTSEFNLTTFSYLKSVYYNQYIHIDNNCYFRLNIINNPELNDSTDILNVYKKINNLTNKNALTIGYSLEKIKVPIGKKMHVVNLPVEVLYVTDKFNTCALKPSIKNYIKREEIGNLYIYTIYIDFSDFINKINRLAVNNNH</sequence>
<protein>
    <submittedName>
        <fullName evidence="1">Uncharacterized protein</fullName>
    </submittedName>
</protein>
<evidence type="ECO:0000313" key="2">
    <source>
        <dbReference type="Proteomes" id="UP000289600"/>
    </source>
</evidence>
<name>A0A2P1EMP9_9VIRU</name>